<dbReference type="InterPro" id="IPR050882">
    <property type="entry name" value="Prepilin_peptidase/N-MTase"/>
</dbReference>
<dbReference type="PANTHER" id="PTHR30487:SF0">
    <property type="entry name" value="PREPILIN LEADER PEPTIDASE_N-METHYLTRANSFERASE-RELATED"/>
    <property type="match status" value="1"/>
</dbReference>
<accession>E6LER1</accession>
<keyword evidence="3" id="KW-0378">Hydrolase</keyword>
<dbReference type="EC" id="3.4.23.43" evidence="3"/>
<feature type="domain" description="Prepilin peptidase A24 N-terminal" evidence="2">
    <location>
        <begin position="5"/>
        <end position="85"/>
    </location>
</feature>
<evidence type="ECO:0000313" key="3">
    <source>
        <dbReference type="EMBL" id="EFU74262.1"/>
    </source>
</evidence>
<gene>
    <name evidence="3" type="primary">hofD</name>
    <name evidence="3" type="ORF">HMPREF9088_0851</name>
</gene>
<keyword evidence="1" id="KW-1133">Transmembrane helix</keyword>
<feature type="transmembrane region" description="Helical" evidence="1">
    <location>
        <begin position="185"/>
        <end position="204"/>
    </location>
</feature>
<keyword evidence="1" id="KW-0812">Transmembrane</keyword>
<organism evidence="3 4">
    <name type="scientific">Enterococcus italicus (strain DSM 15952 / CCUG 50447 / LMG 22039 / TP 1.5)</name>
    <dbReference type="NCBI Taxonomy" id="888064"/>
    <lineage>
        <taxon>Bacteria</taxon>
        <taxon>Bacillati</taxon>
        <taxon>Bacillota</taxon>
        <taxon>Bacilli</taxon>
        <taxon>Lactobacillales</taxon>
        <taxon>Enterococcaceae</taxon>
        <taxon>Enterococcus</taxon>
    </lineage>
</organism>
<dbReference type="MEROPS" id="A24.019"/>
<evidence type="ECO:0000256" key="1">
    <source>
        <dbReference type="SAM" id="Phobius"/>
    </source>
</evidence>
<keyword evidence="1" id="KW-0472">Membrane</keyword>
<dbReference type="EMBL" id="AEPV01000033">
    <property type="protein sequence ID" value="EFU74262.1"/>
    <property type="molecule type" value="Genomic_DNA"/>
</dbReference>
<name>E6LER1_ENTI1</name>
<dbReference type="InterPro" id="IPR010627">
    <property type="entry name" value="Prepilin_pept_A24_N"/>
</dbReference>
<protein>
    <submittedName>
        <fullName evidence="3">Bacterial peptidase A24, N-terminal domain protein</fullName>
        <ecNumber evidence="3">3.4.23.43</ecNumber>
    </submittedName>
</protein>
<dbReference type="PANTHER" id="PTHR30487">
    <property type="entry name" value="TYPE 4 PREPILIN-LIKE PROTEINS LEADER PEPTIDE-PROCESSING ENZYME"/>
    <property type="match status" value="1"/>
</dbReference>
<feature type="transmembrane region" description="Helical" evidence="1">
    <location>
        <begin position="122"/>
        <end position="155"/>
    </location>
</feature>
<comment type="caution">
    <text evidence="3">The sequence shown here is derived from an EMBL/GenBank/DDBJ whole genome shotgun (WGS) entry which is preliminary data.</text>
</comment>
<dbReference type="RefSeq" id="WP_007207872.1">
    <property type="nucleotide sequence ID" value="NZ_GL622241.1"/>
</dbReference>
<keyword evidence="4" id="KW-1185">Reference proteome</keyword>
<dbReference type="OrthoDB" id="9789291at2"/>
<dbReference type="GO" id="GO:0005886">
    <property type="term" value="C:plasma membrane"/>
    <property type="evidence" value="ECO:0007669"/>
    <property type="project" value="TreeGrafter"/>
</dbReference>
<dbReference type="PATRIC" id="fig|888064.11.peg.1633"/>
<proteinExistence type="predicted"/>
<sequence>MISFIVGAVMGSFWCVVADRLPLRMNFWSDRSRCSTCQRPLAFYDLIPIISFIALKGNCRHCHQAIPRHIFVAEWIYGLFFCYLFSFSTATLETKLVALVWFTMAFSLSITDWLYQIIDPYLLYPFAIILWAVLLWQRAAFSWWTWLLFFCIYWYGQRHWYFIGDGDLLLFFIWFPWLRWQQIHLLLFLASGTGILYYLLFLFSKRQPPKHLPFVPFLSIGLSACLFL</sequence>
<feature type="transmembrane region" description="Helical" evidence="1">
    <location>
        <begin position="71"/>
        <end position="90"/>
    </location>
</feature>
<evidence type="ECO:0000259" key="2">
    <source>
        <dbReference type="Pfam" id="PF06750"/>
    </source>
</evidence>
<dbReference type="GO" id="GO:0006465">
    <property type="term" value="P:signal peptide processing"/>
    <property type="evidence" value="ECO:0007669"/>
    <property type="project" value="TreeGrafter"/>
</dbReference>
<dbReference type="STRING" id="888064.HMPREF9088_0851"/>
<dbReference type="HOGENOM" id="CLU_057101_1_1_9"/>
<dbReference type="Proteomes" id="UP000010296">
    <property type="component" value="Unassembled WGS sequence"/>
</dbReference>
<dbReference type="eggNOG" id="COG1989">
    <property type="taxonomic scope" value="Bacteria"/>
</dbReference>
<dbReference type="Pfam" id="PF06750">
    <property type="entry name" value="A24_N_bact"/>
    <property type="match status" value="1"/>
</dbReference>
<dbReference type="AlphaFoldDB" id="E6LER1"/>
<reference evidence="3 4" key="1">
    <citation type="submission" date="2010-12" db="EMBL/GenBank/DDBJ databases">
        <authorList>
            <person name="Muzny D."/>
            <person name="Qin X."/>
            <person name="Deng J."/>
            <person name="Jiang H."/>
            <person name="Liu Y."/>
            <person name="Qu J."/>
            <person name="Song X.-Z."/>
            <person name="Zhang L."/>
            <person name="Thornton R."/>
            <person name="Coyle M."/>
            <person name="Francisco L."/>
            <person name="Jackson L."/>
            <person name="Javaid M."/>
            <person name="Korchina V."/>
            <person name="Kovar C."/>
            <person name="Mata R."/>
            <person name="Mathew T."/>
            <person name="Ngo R."/>
            <person name="Nguyen L."/>
            <person name="Nguyen N."/>
            <person name="Okwuonu G."/>
            <person name="Ongeri F."/>
            <person name="Pham C."/>
            <person name="Simmons D."/>
            <person name="Wilczek-Boney K."/>
            <person name="Hale W."/>
            <person name="Jakkamsetti A."/>
            <person name="Pham P."/>
            <person name="Ruth R."/>
            <person name="San Lucas F."/>
            <person name="Warren J."/>
            <person name="Zhang J."/>
            <person name="Zhao Z."/>
            <person name="Zhou C."/>
            <person name="Zhu D."/>
            <person name="Lee S."/>
            <person name="Bess C."/>
            <person name="Blankenburg K."/>
            <person name="Forbes L."/>
            <person name="Fu Q."/>
            <person name="Gubbala S."/>
            <person name="Hirani K."/>
            <person name="Jayaseelan J.C."/>
            <person name="Lara F."/>
            <person name="Munidasa M."/>
            <person name="Palculict T."/>
            <person name="Patil S."/>
            <person name="Pu L.-L."/>
            <person name="Saada N."/>
            <person name="Tang L."/>
            <person name="Weissenberger G."/>
            <person name="Zhu Y."/>
            <person name="Hemphill L."/>
            <person name="Shang Y."/>
            <person name="Youmans B."/>
            <person name="Ayvaz T."/>
            <person name="Ross M."/>
            <person name="Santibanez J."/>
            <person name="Aqrawi P."/>
            <person name="Gross S."/>
            <person name="Joshi V."/>
            <person name="Fowler G."/>
            <person name="Nazareth L."/>
            <person name="Reid J."/>
            <person name="Worley K."/>
            <person name="Petrosino J."/>
            <person name="Highlander S."/>
            <person name="Gibbs R."/>
        </authorList>
    </citation>
    <scope>NUCLEOTIDE SEQUENCE [LARGE SCALE GENOMIC DNA]</scope>
    <source>
        <strain evidence="4">DSM 15952 / CCUG 50447 / LMG 22039 / TP 1.5</strain>
    </source>
</reference>
<evidence type="ECO:0000313" key="4">
    <source>
        <dbReference type="Proteomes" id="UP000010296"/>
    </source>
</evidence>
<dbReference type="GO" id="GO:0004190">
    <property type="term" value="F:aspartic-type endopeptidase activity"/>
    <property type="evidence" value="ECO:0007669"/>
    <property type="project" value="UniProtKB-EC"/>
</dbReference>